<name>A0ABP7KE40_9RHOB</name>
<dbReference type="Proteomes" id="UP001399917">
    <property type="component" value="Unassembled WGS sequence"/>
</dbReference>
<accession>A0ABP7KE40</accession>
<sequence>MSSSASLSGGWPQNALVCMDRKRTIDPDLSRHKGINQSALGAVIAPMGQENHDPETFGKPI</sequence>
<comment type="caution">
    <text evidence="1">The sequence shown here is derived from an EMBL/GenBank/DDBJ whole genome shotgun (WGS) entry which is preliminary data.</text>
</comment>
<dbReference type="EMBL" id="BAABDF010000007">
    <property type="protein sequence ID" value="GAA3874576.1"/>
    <property type="molecule type" value="Genomic_DNA"/>
</dbReference>
<keyword evidence="2" id="KW-1185">Reference proteome</keyword>
<gene>
    <name evidence="1" type="ORF">GCM10022404_25510</name>
</gene>
<evidence type="ECO:0000313" key="2">
    <source>
        <dbReference type="Proteomes" id="UP001399917"/>
    </source>
</evidence>
<reference evidence="2" key="1">
    <citation type="journal article" date="2019" name="Int. J. Syst. Evol. Microbiol.">
        <title>The Global Catalogue of Microorganisms (GCM) 10K type strain sequencing project: providing services to taxonomists for standard genome sequencing and annotation.</title>
        <authorList>
            <consortium name="The Broad Institute Genomics Platform"/>
            <consortium name="The Broad Institute Genome Sequencing Center for Infectious Disease"/>
            <person name="Wu L."/>
            <person name="Ma J."/>
        </authorList>
    </citation>
    <scope>NUCLEOTIDE SEQUENCE [LARGE SCALE GENOMIC DNA]</scope>
    <source>
        <strain evidence="2">JCM 17190</strain>
    </source>
</reference>
<organism evidence="1 2">
    <name type="scientific">Celeribacter arenosi</name>
    <dbReference type="NCBI Taxonomy" id="792649"/>
    <lineage>
        <taxon>Bacteria</taxon>
        <taxon>Pseudomonadati</taxon>
        <taxon>Pseudomonadota</taxon>
        <taxon>Alphaproteobacteria</taxon>
        <taxon>Rhodobacterales</taxon>
        <taxon>Roseobacteraceae</taxon>
        <taxon>Celeribacter</taxon>
    </lineage>
</organism>
<protein>
    <submittedName>
        <fullName evidence="1">Uncharacterized protein</fullName>
    </submittedName>
</protein>
<evidence type="ECO:0000313" key="1">
    <source>
        <dbReference type="EMBL" id="GAA3874576.1"/>
    </source>
</evidence>
<proteinExistence type="predicted"/>